<evidence type="ECO:0000259" key="8">
    <source>
        <dbReference type="Pfam" id="PF13382"/>
    </source>
</evidence>
<comment type="catalytic activity">
    <reaction evidence="5">
        <text>adenine + H2O + H(+) = hypoxanthine + NH4(+)</text>
        <dbReference type="Rhea" id="RHEA:23688"/>
        <dbReference type="ChEBI" id="CHEBI:15377"/>
        <dbReference type="ChEBI" id="CHEBI:15378"/>
        <dbReference type="ChEBI" id="CHEBI:16708"/>
        <dbReference type="ChEBI" id="CHEBI:17368"/>
        <dbReference type="ChEBI" id="CHEBI:28938"/>
        <dbReference type="EC" id="3.5.4.2"/>
    </reaction>
</comment>
<reference evidence="9" key="1">
    <citation type="submission" date="2022-10" db="EMBL/GenBank/DDBJ databases">
        <title>Novel sulphate-reducing endosymbionts in the free-living metamonad Anaeramoeba.</title>
        <authorList>
            <person name="Jerlstrom-Hultqvist J."/>
            <person name="Cepicka I."/>
            <person name="Gallot-Lavallee L."/>
            <person name="Salas-Leiva D."/>
            <person name="Curtis B.A."/>
            <person name="Zahonova K."/>
            <person name="Pipaliya S."/>
            <person name="Dacks J."/>
            <person name="Roger A.J."/>
        </authorList>
    </citation>
    <scope>NUCLEOTIDE SEQUENCE</scope>
    <source>
        <strain evidence="9">BMAN</strain>
    </source>
</reference>
<evidence type="ECO:0000313" key="10">
    <source>
        <dbReference type="Proteomes" id="UP001149090"/>
    </source>
</evidence>
<dbReference type="PANTHER" id="PTHR11113:SF2">
    <property type="entry name" value="ADENINE DEAMINASE"/>
    <property type="match status" value="1"/>
</dbReference>
<dbReference type="InterPro" id="IPR011059">
    <property type="entry name" value="Metal-dep_hydrolase_composite"/>
</dbReference>
<feature type="chain" id="PRO_5040295435" description="adenine deaminase" evidence="6">
    <location>
        <begin position="23"/>
        <end position="587"/>
    </location>
</feature>
<comment type="caution">
    <text evidence="9">The sequence shown here is derived from an EMBL/GenBank/DDBJ whole genome shotgun (WGS) entry which is preliminary data.</text>
</comment>
<proteinExistence type="inferred from homology"/>
<evidence type="ECO:0000256" key="2">
    <source>
        <dbReference type="ARBA" id="ARBA00012782"/>
    </source>
</evidence>
<dbReference type="Pfam" id="PF13382">
    <property type="entry name" value="Adenine_deam_C"/>
    <property type="match status" value="1"/>
</dbReference>
<keyword evidence="4" id="KW-0464">Manganese</keyword>
<evidence type="ECO:0000256" key="1">
    <source>
        <dbReference type="ARBA" id="ARBA00006773"/>
    </source>
</evidence>
<protein>
    <recommendedName>
        <fullName evidence="2">adenine deaminase</fullName>
        <ecNumber evidence="2">3.5.4.2</ecNumber>
    </recommendedName>
</protein>
<dbReference type="InterPro" id="IPR006679">
    <property type="entry name" value="Adenine_deam"/>
</dbReference>
<dbReference type="HAMAP" id="MF_01518">
    <property type="entry name" value="Adenine_deamin"/>
    <property type="match status" value="1"/>
</dbReference>
<dbReference type="InterPro" id="IPR032466">
    <property type="entry name" value="Metal_Hydrolase"/>
</dbReference>
<dbReference type="GO" id="GO:0000034">
    <property type="term" value="F:adenine deaminase activity"/>
    <property type="evidence" value="ECO:0007669"/>
    <property type="project" value="UniProtKB-EC"/>
</dbReference>
<dbReference type="Pfam" id="PF01979">
    <property type="entry name" value="Amidohydro_1"/>
    <property type="match status" value="1"/>
</dbReference>
<dbReference type="Proteomes" id="UP001149090">
    <property type="component" value="Unassembled WGS sequence"/>
</dbReference>
<feature type="signal peptide" evidence="6">
    <location>
        <begin position="1"/>
        <end position="22"/>
    </location>
</feature>
<sequence length="587" mass="64631">MFSVQNFFLFFFILSFFHLNIGFCSNSFTFTGNYIDVILEEVYPATVVVQNGKISQITRLTQNDSNFSYDYIAPGYVDSHIHVESSLLPPAEFARLAVQHGVVSTVSDPHEIANVLGIPGVEFMINSSNRVLFYFDFGASPCVPASSFETSGATLSTEDIDTLFQNYSLTYLSEVMNYPGVINDDPIVMSKISVAKSYNYSIDGHAPGLTGNDAIKYISAGITTDHESTTLAEATFKIEHGMEILIREGSAAKNFAALESLIETNPHLVMLCTDDRHPNDLIDSYIDELVQRAVFTYQHNLMNVIKAATYNPVTHYKLQNSLLQIGENADMIILDQDLKVKQTYIQGNLVYDGENTLFPHSPEPNVPNNFSVGSKQVSDFALVLPQNCSSVRVIVAQNQEIETDNINVSVSNFTFDNNSNLEPNEEQDYLKIAVINRYTNESVPISIGIIHNFGLKNCAIASSVAHDSHNIIVVGTSDELLNSAVNEIINNKGGLSLAQLDQDQNITVTILPLEIAGIMSNQDGFSVAQQYANLDALAKQCGSQLDAPFMTLSFMALSVVPNLKITDLGLVDSENFVFVDICSEFNN</sequence>
<evidence type="ECO:0000256" key="5">
    <source>
        <dbReference type="ARBA" id="ARBA00047720"/>
    </source>
</evidence>
<dbReference type="SUPFAM" id="SSF51556">
    <property type="entry name" value="Metallo-dependent hydrolases"/>
    <property type="match status" value="1"/>
</dbReference>
<dbReference type="EC" id="3.5.4.2" evidence="2"/>
<dbReference type="GO" id="GO:0006146">
    <property type="term" value="P:adenine catabolic process"/>
    <property type="evidence" value="ECO:0007669"/>
    <property type="project" value="InterPro"/>
</dbReference>
<evidence type="ECO:0000259" key="7">
    <source>
        <dbReference type="Pfam" id="PF01979"/>
    </source>
</evidence>
<evidence type="ECO:0000256" key="6">
    <source>
        <dbReference type="SAM" id="SignalP"/>
    </source>
</evidence>
<keyword evidence="6" id="KW-0732">Signal</keyword>
<evidence type="ECO:0000313" key="9">
    <source>
        <dbReference type="EMBL" id="KAJ5067579.1"/>
    </source>
</evidence>
<dbReference type="PANTHER" id="PTHR11113">
    <property type="entry name" value="N-ACETYLGLUCOSAMINE-6-PHOSPHATE DEACETYLASE"/>
    <property type="match status" value="1"/>
</dbReference>
<dbReference type="EMBL" id="JAPDFW010000125">
    <property type="protein sequence ID" value="KAJ5067579.1"/>
    <property type="molecule type" value="Genomic_DNA"/>
</dbReference>
<feature type="domain" description="Adenine deaminase C-terminal" evidence="8">
    <location>
        <begin position="417"/>
        <end position="576"/>
    </location>
</feature>
<dbReference type="NCBIfam" id="TIGR01178">
    <property type="entry name" value="ade"/>
    <property type="match status" value="1"/>
</dbReference>
<organism evidence="9 10">
    <name type="scientific">Anaeramoeba ignava</name>
    <name type="common">Anaerobic marine amoeba</name>
    <dbReference type="NCBI Taxonomy" id="1746090"/>
    <lineage>
        <taxon>Eukaryota</taxon>
        <taxon>Metamonada</taxon>
        <taxon>Anaeramoebidae</taxon>
        <taxon>Anaeramoeba</taxon>
    </lineage>
</organism>
<name>A0A9Q0L875_ANAIG</name>
<evidence type="ECO:0000256" key="3">
    <source>
        <dbReference type="ARBA" id="ARBA00022801"/>
    </source>
</evidence>
<accession>A0A9Q0L875</accession>
<dbReference type="InterPro" id="IPR006680">
    <property type="entry name" value="Amidohydro-rel"/>
</dbReference>
<dbReference type="OrthoDB" id="194468at2759"/>
<comment type="similarity">
    <text evidence="1">Belongs to the metallo-dependent hydrolases superfamily. Adenine deaminase family.</text>
</comment>
<evidence type="ECO:0000256" key="4">
    <source>
        <dbReference type="ARBA" id="ARBA00023211"/>
    </source>
</evidence>
<dbReference type="SUPFAM" id="SSF51338">
    <property type="entry name" value="Composite domain of metallo-dependent hydrolases"/>
    <property type="match status" value="1"/>
</dbReference>
<keyword evidence="3" id="KW-0378">Hydrolase</keyword>
<gene>
    <name evidence="9" type="ORF">M0811_02767</name>
</gene>
<dbReference type="Gene3D" id="3.20.20.140">
    <property type="entry name" value="Metal-dependent hydrolases"/>
    <property type="match status" value="1"/>
</dbReference>
<feature type="domain" description="Amidohydrolase-related" evidence="7">
    <location>
        <begin position="71"/>
        <end position="350"/>
    </location>
</feature>
<dbReference type="AlphaFoldDB" id="A0A9Q0L875"/>
<keyword evidence="10" id="KW-1185">Reference proteome</keyword>
<dbReference type="InterPro" id="IPR026912">
    <property type="entry name" value="Adenine_deam_C"/>
</dbReference>